<dbReference type="Proteomes" id="UP001175271">
    <property type="component" value="Unassembled WGS sequence"/>
</dbReference>
<dbReference type="SUPFAM" id="SSF81321">
    <property type="entry name" value="Family A G protein-coupled receptor-like"/>
    <property type="match status" value="1"/>
</dbReference>
<feature type="transmembrane region" description="Helical" evidence="1">
    <location>
        <begin position="257"/>
        <end position="280"/>
    </location>
</feature>
<feature type="transmembrane region" description="Helical" evidence="1">
    <location>
        <begin position="136"/>
        <end position="155"/>
    </location>
</feature>
<feature type="transmembrane region" description="Helical" evidence="1">
    <location>
        <begin position="167"/>
        <end position="189"/>
    </location>
</feature>
<evidence type="ECO:0000313" key="2">
    <source>
        <dbReference type="EMBL" id="KAK0426854.1"/>
    </source>
</evidence>
<feature type="transmembrane region" description="Helical" evidence="1">
    <location>
        <begin position="286"/>
        <end position="310"/>
    </location>
</feature>
<sequence length="358" mass="40677">MHIAQLSDTEFLLVRFCLDRSPRVISPKEEMSVEAINISMTLCNLIVLPLFMPLNIAVIWVRTVSMFSNLQLAAVFQILKTKQEFKSRTAYTIIFAIAVLDCFHMITTFVAGIFNLAPKIVSELFGRYVSCMRNGYLFSIPILEFFLAANRLVIISKFHGCGRGTRLFKIIVFLSASIPIPFLYLLSLIDGKIQFSYHEATYRYTGPAYFETPYIYIRMGLEGTALALYLVTVGVIICQQSVYHMHPLKFSRREVRLLGQALLQSIPVAFTIFIGAFLYTEIWKHGLLFIVWSVTAITIPATHLLILILFNANVRKHLKSLLRKCPHSKVFVTTARKSGSTRSGGHVEVTRIIRTVHK</sequence>
<keyword evidence="1" id="KW-0812">Transmembrane</keyword>
<evidence type="ECO:0000313" key="3">
    <source>
        <dbReference type="Proteomes" id="UP001175271"/>
    </source>
</evidence>
<organism evidence="2 3">
    <name type="scientific">Steinernema hermaphroditum</name>
    <dbReference type="NCBI Taxonomy" id="289476"/>
    <lineage>
        <taxon>Eukaryota</taxon>
        <taxon>Metazoa</taxon>
        <taxon>Ecdysozoa</taxon>
        <taxon>Nematoda</taxon>
        <taxon>Chromadorea</taxon>
        <taxon>Rhabditida</taxon>
        <taxon>Tylenchina</taxon>
        <taxon>Panagrolaimomorpha</taxon>
        <taxon>Strongyloidoidea</taxon>
        <taxon>Steinernematidae</taxon>
        <taxon>Steinernema</taxon>
    </lineage>
</organism>
<protein>
    <submittedName>
        <fullName evidence="2">Uncharacterized protein</fullName>
    </submittedName>
</protein>
<dbReference type="EMBL" id="JAUCMV010000001">
    <property type="protein sequence ID" value="KAK0426854.1"/>
    <property type="molecule type" value="Genomic_DNA"/>
</dbReference>
<dbReference type="AlphaFoldDB" id="A0AA39INU4"/>
<feature type="transmembrane region" description="Helical" evidence="1">
    <location>
        <begin position="33"/>
        <end position="52"/>
    </location>
</feature>
<reference evidence="2" key="1">
    <citation type="submission" date="2023-06" db="EMBL/GenBank/DDBJ databases">
        <title>Genomic analysis of the entomopathogenic nematode Steinernema hermaphroditum.</title>
        <authorList>
            <person name="Schwarz E.M."/>
            <person name="Heppert J.K."/>
            <person name="Baniya A."/>
            <person name="Schwartz H.T."/>
            <person name="Tan C.-H."/>
            <person name="Antoshechkin I."/>
            <person name="Sternberg P.W."/>
            <person name="Goodrich-Blair H."/>
            <person name="Dillman A.R."/>
        </authorList>
    </citation>
    <scope>NUCLEOTIDE SEQUENCE</scope>
    <source>
        <strain evidence="2">PS9179</strain>
        <tissue evidence="2">Whole animal</tissue>
    </source>
</reference>
<name>A0AA39INU4_9BILA</name>
<keyword evidence="3" id="KW-1185">Reference proteome</keyword>
<keyword evidence="1" id="KW-0472">Membrane</keyword>
<gene>
    <name evidence="2" type="ORF">QR680_009934</name>
</gene>
<comment type="caution">
    <text evidence="2">The sequence shown here is derived from an EMBL/GenBank/DDBJ whole genome shotgun (WGS) entry which is preliminary data.</text>
</comment>
<accession>A0AA39INU4</accession>
<keyword evidence="1" id="KW-1133">Transmembrane helix</keyword>
<evidence type="ECO:0000256" key="1">
    <source>
        <dbReference type="SAM" id="Phobius"/>
    </source>
</evidence>
<proteinExistence type="predicted"/>
<feature type="transmembrane region" description="Helical" evidence="1">
    <location>
        <begin position="215"/>
        <end position="237"/>
    </location>
</feature>
<feature type="transmembrane region" description="Helical" evidence="1">
    <location>
        <begin position="91"/>
        <end position="116"/>
    </location>
</feature>